<sequence length="437" mass="46101">MELGKLGGTGTVYVEEIKNGETFTRLYLNNQYADPPIPFILNERNPRIDVKSRPDHNQADYAFEEVTLQGELVFEIDKADEASEPSVSIHTILGDTTSLLNIQAGRTFYIEYTIAEDRRSTPPVNFYLDLNGTLKLDLLELRANSHLTYPTNLNFELGELLMRYASVLEAEKIHLKSTFVYIEGDASINTAGRGPGAGLGKAPGVITSTSSYIGSGAGHGGYGGGADVVNFSNGTSYGSYVQPAHPGSGGAGNYGGAGGSTMRIEVGQELHLDGNILNDGTDATGGNSGGGSGGSIWVSTLLFSGHGYISTNGGDGFGLGYGGAGGRIAVHVGWRREFSGIYEAFGGLGGPNNGEDNGGNAAGGTVYYTDTNQGLNHRKALPSNTSEISYEDGFTKLLLDNDNRNHALPTVIENDEGAATYEIDEELGHTLMGSSLE</sequence>
<dbReference type="AlphaFoldDB" id="A0A2G8JC83"/>
<proteinExistence type="predicted"/>
<comment type="caution">
    <text evidence="1">The sequence shown here is derived from an EMBL/GenBank/DDBJ whole genome shotgun (WGS) entry which is preliminary data.</text>
</comment>
<evidence type="ECO:0000313" key="2">
    <source>
        <dbReference type="Proteomes" id="UP000230750"/>
    </source>
</evidence>
<reference evidence="1 2" key="1">
    <citation type="journal article" date="2017" name="PLoS Biol.">
        <title>The sea cucumber genome provides insights into morphological evolution and visceral regeneration.</title>
        <authorList>
            <person name="Zhang X."/>
            <person name="Sun L."/>
            <person name="Yuan J."/>
            <person name="Sun Y."/>
            <person name="Gao Y."/>
            <person name="Zhang L."/>
            <person name="Li S."/>
            <person name="Dai H."/>
            <person name="Hamel J.F."/>
            <person name="Liu C."/>
            <person name="Yu Y."/>
            <person name="Liu S."/>
            <person name="Lin W."/>
            <person name="Guo K."/>
            <person name="Jin S."/>
            <person name="Xu P."/>
            <person name="Storey K.B."/>
            <person name="Huan P."/>
            <person name="Zhang T."/>
            <person name="Zhou Y."/>
            <person name="Zhang J."/>
            <person name="Lin C."/>
            <person name="Li X."/>
            <person name="Xing L."/>
            <person name="Huo D."/>
            <person name="Sun M."/>
            <person name="Wang L."/>
            <person name="Mercier A."/>
            <person name="Li F."/>
            <person name="Yang H."/>
            <person name="Xiang J."/>
        </authorList>
    </citation>
    <scope>NUCLEOTIDE SEQUENCE [LARGE SCALE GENOMIC DNA]</scope>
    <source>
        <strain evidence="1">Shaxun</strain>
        <tissue evidence="1">Muscle</tissue>
    </source>
</reference>
<gene>
    <name evidence="1" type="ORF">BSL78_29834</name>
</gene>
<accession>A0A2G8JC83</accession>
<dbReference type="PANTHER" id="PTHR31513">
    <property type="entry name" value="EPHRIN TYPE-B RECEPTOR"/>
    <property type="match status" value="1"/>
</dbReference>
<dbReference type="PANTHER" id="PTHR31513:SF2">
    <property type="entry name" value="MRAZ"/>
    <property type="match status" value="1"/>
</dbReference>
<keyword evidence="2" id="KW-1185">Reference proteome</keyword>
<dbReference type="OrthoDB" id="10071363at2759"/>
<dbReference type="EMBL" id="MRZV01002606">
    <property type="protein sequence ID" value="PIK33361.1"/>
    <property type="molecule type" value="Genomic_DNA"/>
</dbReference>
<protein>
    <submittedName>
        <fullName evidence="1">Uncharacterized protein</fullName>
    </submittedName>
</protein>
<organism evidence="1 2">
    <name type="scientific">Stichopus japonicus</name>
    <name type="common">Sea cucumber</name>
    <dbReference type="NCBI Taxonomy" id="307972"/>
    <lineage>
        <taxon>Eukaryota</taxon>
        <taxon>Metazoa</taxon>
        <taxon>Echinodermata</taxon>
        <taxon>Eleutherozoa</taxon>
        <taxon>Echinozoa</taxon>
        <taxon>Holothuroidea</taxon>
        <taxon>Aspidochirotacea</taxon>
        <taxon>Aspidochirotida</taxon>
        <taxon>Stichopodidae</taxon>
        <taxon>Apostichopus</taxon>
    </lineage>
</organism>
<name>A0A2G8JC83_STIJA</name>
<dbReference type="Proteomes" id="UP000230750">
    <property type="component" value="Unassembled WGS sequence"/>
</dbReference>
<evidence type="ECO:0000313" key="1">
    <source>
        <dbReference type="EMBL" id="PIK33361.1"/>
    </source>
</evidence>